<accession>D9SH92</accession>
<dbReference type="InterPro" id="IPR011006">
    <property type="entry name" value="CheY-like_superfamily"/>
</dbReference>
<dbReference type="CDD" id="cd17546">
    <property type="entry name" value="REC_hyHK_CKI1_RcsC-like"/>
    <property type="match status" value="1"/>
</dbReference>
<gene>
    <name evidence="4" type="ordered locus">Galf_1880</name>
</gene>
<dbReference type="SMART" id="SM00448">
    <property type="entry name" value="REC"/>
    <property type="match status" value="1"/>
</dbReference>
<dbReference type="PROSITE" id="PS50110">
    <property type="entry name" value="RESPONSE_REGULATORY"/>
    <property type="match status" value="1"/>
</dbReference>
<dbReference type="InterPro" id="IPR001789">
    <property type="entry name" value="Sig_transdc_resp-reg_receiver"/>
</dbReference>
<dbReference type="PANTHER" id="PTHR45339">
    <property type="entry name" value="HYBRID SIGNAL TRANSDUCTION HISTIDINE KINASE J"/>
    <property type="match status" value="1"/>
</dbReference>
<dbReference type="OrthoDB" id="9179585at2"/>
<dbReference type="eggNOG" id="COG0745">
    <property type="taxonomic scope" value="Bacteria"/>
</dbReference>
<organism evidence="4 5">
    <name type="scientific">Gallionella capsiferriformans (strain ES-2)</name>
    <name type="common">Gallionella ferruginea capsiferriformans (strain ES-2)</name>
    <dbReference type="NCBI Taxonomy" id="395494"/>
    <lineage>
        <taxon>Bacteria</taxon>
        <taxon>Pseudomonadati</taxon>
        <taxon>Pseudomonadota</taxon>
        <taxon>Betaproteobacteria</taxon>
        <taxon>Nitrosomonadales</taxon>
        <taxon>Gallionellaceae</taxon>
        <taxon>Gallionella</taxon>
    </lineage>
</organism>
<dbReference type="HOGENOM" id="CLU_000445_69_12_4"/>
<evidence type="ECO:0000313" key="4">
    <source>
        <dbReference type="EMBL" id="ADL55889.1"/>
    </source>
</evidence>
<reference evidence="4 5" key="1">
    <citation type="submission" date="2010-08" db="EMBL/GenBank/DDBJ databases">
        <title>Complete sequence of Gallionella capsiferriformans ES-2.</title>
        <authorList>
            <consortium name="US DOE Joint Genome Institute"/>
            <person name="Lucas S."/>
            <person name="Copeland A."/>
            <person name="Lapidus A."/>
            <person name="Cheng J.-F."/>
            <person name="Bruce D."/>
            <person name="Goodwin L."/>
            <person name="Pitluck S."/>
            <person name="Chertkov O."/>
            <person name="Davenport K.W."/>
            <person name="Detter J.C."/>
            <person name="Han C."/>
            <person name="Tapia R."/>
            <person name="Land M."/>
            <person name="Hauser L."/>
            <person name="Chang Y.-J."/>
            <person name="Jeffries C."/>
            <person name="Kyrpides N."/>
            <person name="Ivanova N."/>
            <person name="Mikhailova N."/>
            <person name="Shelobolina E.S."/>
            <person name="Picardal F."/>
            <person name="Roden E."/>
            <person name="Emerson D."/>
            <person name="Woyke T."/>
        </authorList>
    </citation>
    <scope>NUCLEOTIDE SEQUENCE [LARGE SCALE GENOMIC DNA]</scope>
    <source>
        <strain evidence="4 5">ES-2</strain>
    </source>
</reference>
<evidence type="ECO:0000256" key="2">
    <source>
        <dbReference type="PROSITE-ProRule" id="PRU00169"/>
    </source>
</evidence>
<evidence type="ECO:0000259" key="3">
    <source>
        <dbReference type="PROSITE" id="PS50110"/>
    </source>
</evidence>
<dbReference type="PANTHER" id="PTHR45339:SF3">
    <property type="entry name" value="HISTIDINE KINASE"/>
    <property type="match status" value="1"/>
</dbReference>
<dbReference type="Proteomes" id="UP000001235">
    <property type="component" value="Chromosome"/>
</dbReference>
<dbReference type="Gene3D" id="3.40.50.2300">
    <property type="match status" value="1"/>
</dbReference>
<keyword evidence="1 2" id="KW-0597">Phosphoprotein</keyword>
<dbReference type="Pfam" id="PF00072">
    <property type="entry name" value="Response_reg"/>
    <property type="match status" value="1"/>
</dbReference>
<dbReference type="GO" id="GO:0000160">
    <property type="term" value="P:phosphorelay signal transduction system"/>
    <property type="evidence" value="ECO:0007669"/>
    <property type="project" value="InterPro"/>
</dbReference>
<feature type="domain" description="Response regulatory" evidence="3">
    <location>
        <begin position="34"/>
        <end position="150"/>
    </location>
</feature>
<dbReference type="RefSeq" id="WP_013293823.1">
    <property type="nucleotide sequence ID" value="NC_014394.1"/>
</dbReference>
<dbReference type="STRING" id="395494.Galf_1880"/>
<dbReference type="EMBL" id="CP002159">
    <property type="protein sequence ID" value="ADL55889.1"/>
    <property type="molecule type" value="Genomic_DNA"/>
</dbReference>
<feature type="modified residue" description="4-aspartylphosphate" evidence="2">
    <location>
        <position position="83"/>
    </location>
</feature>
<sequence>MAIQFEYLKQISEKFFQQENAATQPDSQRLCGKRILLVEDNRVHQLMIGIMLTNLGMHLEVVENGAVAIEAIKTGNYDLVLMDIQMPVMNGLEATRRLRQHAEFKRLPIVGMSAGMMQDEPAETARAGMNGFVAKPVNMTKLTSELLNACA</sequence>
<dbReference type="KEGG" id="gca:Galf_1880"/>
<evidence type="ECO:0000256" key="1">
    <source>
        <dbReference type="ARBA" id="ARBA00022553"/>
    </source>
</evidence>
<name>D9SH92_GALCS</name>
<proteinExistence type="predicted"/>
<keyword evidence="5" id="KW-1185">Reference proteome</keyword>
<dbReference type="SUPFAM" id="SSF52172">
    <property type="entry name" value="CheY-like"/>
    <property type="match status" value="1"/>
</dbReference>
<evidence type="ECO:0000313" key="5">
    <source>
        <dbReference type="Proteomes" id="UP000001235"/>
    </source>
</evidence>
<protein>
    <submittedName>
        <fullName evidence="4">Response regulator receiver protein</fullName>
    </submittedName>
</protein>
<dbReference type="AlphaFoldDB" id="D9SH92"/>